<comment type="caution">
    <text evidence="6">The sequence shown here is derived from an EMBL/GenBank/DDBJ whole genome shotgun (WGS) entry which is preliminary data.</text>
</comment>
<organism evidence="6 7">
    <name type="scientific">Marasmius crinis-equi</name>
    <dbReference type="NCBI Taxonomy" id="585013"/>
    <lineage>
        <taxon>Eukaryota</taxon>
        <taxon>Fungi</taxon>
        <taxon>Dikarya</taxon>
        <taxon>Basidiomycota</taxon>
        <taxon>Agaricomycotina</taxon>
        <taxon>Agaricomycetes</taxon>
        <taxon>Agaricomycetidae</taxon>
        <taxon>Agaricales</taxon>
        <taxon>Marasmiineae</taxon>
        <taxon>Marasmiaceae</taxon>
        <taxon>Marasmius</taxon>
    </lineage>
</organism>
<evidence type="ECO:0000313" key="7">
    <source>
        <dbReference type="Proteomes" id="UP001465976"/>
    </source>
</evidence>
<keyword evidence="4 5" id="KW-0949">S-adenosyl-L-methionine</keyword>
<accession>A0ABR3F6A5</accession>
<dbReference type="EMBL" id="JBAHYK010000900">
    <property type="protein sequence ID" value="KAL0570623.1"/>
    <property type="molecule type" value="Genomic_DNA"/>
</dbReference>
<proteinExistence type="inferred from homology"/>
<feature type="active site" evidence="5">
    <location>
        <position position="39"/>
    </location>
</feature>
<evidence type="ECO:0000256" key="2">
    <source>
        <dbReference type="ARBA" id="ARBA00022603"/>
    </source>
</evidence>
<evidence type="ECO:0000256" key="4">
    <source>
        <dbReference type="ARBA" id="ARBA00022691"/>
    </source>
</evidence>
<dbReference type="PANTHER" id="PTHR10629">
    <property type="entry name" value="CYTOSINE-SPECIFIC METHYLTRANSFERASE"/>
    <property type="match status" value="1"/>
</dbReference>
<dbReference type="SUPFAM" id="SSF53335">
    <property type="entry name" value="S-adenosyl-L-methionine-dependent methyltransferases"/>
    <property type="match status" value="1"/>
</dbReference>
<gene>
    <name evidence="6" type="ORF">V5O48_011340</name>
</gene>
<dbReference type="Pfam" id="PF00145">
    <property type="entry name" value="DNA_methylase"/>
    <property type="match status" value="1"/>
</dbReference>
<keyword evidence="2 5" id="KW-0489">Methyltransferase</keyword>
<protein>
    <recommendedName>
        <fullName evidence="1">DNA (cytosine-5-)-methyltransferase</fullName>
        <ecNumber evidence="1">2.1.1.37</ecNumber>
    </recommendedName>
</protein>
<keyword evidence="3 5" id="KW-0808">Transferase</keyword>
<evidence type="ECO:0000313" key="6">
    <source>
        <dbReference type="EMBL" id="KAL0570623.1"/>
    </source>
</evidence>
<name>A0ABR3F6A5_9AGAR</name>
<dbReference type="Proteomes" id="UP001465976">
    <property type="component" value="Unassembled WGS sequence"/>
</dbReference>
<dbReference type="InterPro" id="IPR029063">
    <property type="entry name" value="SAM-dependent_MTases_sf"/>
</dbReference>
<keyword evidence="7" id="KW-1185">Reference proteome</keyword>
<reference evidence="6 7" key="1">
    <citation type="submission" date="2024-02" db="EMBL/GenBank/DDBJ databases">
        <title>A draft genome for the cacao thread blight pathogen Marasmius crinis-equi.</title>
        <authorList>
            <person name="Cohen S.P."/>
            <person name="Baruah I.K."/>
            <person name="Amoako-Attah I."/>
            <person name="Bukari Y."/>
            <person name="Meinhardt L.W."/>
            <person name="Bailey B.A."/>
        </authorList>
    </citation>
    <scope>NUCLEOTIDE SEQUENCE [LARGE SCALE GENOMIC DNA]</scope>
    <source>
        <strain evidence="6 7">GH-76</strain>
    </source>
</reference>
<dbReference type="Gene3D" id="3.40.50.150">
    <property type="entry name" value="Vaccinia Virus protein VP39"/>
    <property type="match status" value="1"/>
</dbReference>
<evidence type="ECO:0000256" key="3">
    <source>
        <dbReference type="ARBA" id="ARBA00022679"/>
    </source>
</evidence>
<dbReference type="EC" id="2.1.1.37" evidence="1"/>
<evidence type="ECO:0000256" key="5">
    <source>
        <dbReference type="PROSITE-ProRule" id="PRU01016"/>
    </source>
</evidence>
<dbReference type="InterPro" id="IPR001525">
    <property type="entry name" value="C5_MeTfrase"/>
</dbReference>
<dbReference type="PANTHER" id="PTHR10629:SF52">
    <property type="entry name" value="DNA (CYTOSINE-5)-METHYLTRANSFERASE 1"/>
    <property type="match status" value="1"/>
</dbReference>
<dbReference type="InterPro" id="IPR050390">
    <property type="entry name" value="C5-Methyltransferase"/>
</dbReference>
<comment type="similarity">
    <text evidence="5">Belongs to the class I-like SAM-binding methyltransferase superfamily. C5-methyltransferase family.</text>
</comment>
<dbReference type="PROSITE" id="PS51679">
    <property type="entry name" value="SAM_MT_C5"/>
    <property type="match status" value="1"/>
</dbReference>
<sequence length="171" mass="19357">MSKVQNRGNVSKQYFGGKTAIPEPPGEKDVEVIVAGLPCQCHSDLNMFKKVHDRKSHLILTMLSYVDFYQPSHLFVENVPGFLRSHLKTTQKDRYTMEGGIRQGGLELMIRALTDMNYQVRFTLLQAGQYGTPQDRIRFFLVAAKLGKPLPELPQPAHDFDNVNSSSSIFE</sequence>
<evidence type="ECO:0000256" key="1">
    <source>
        <dbReference type="ARBA" id="ARBA00011975"/>
    </source>
</evidence>